<evidence type="ECO:0000256" key="1">
    <source>
        <dbReference type="ARBA" id="ARBA00004141"/>
    </source>
</evidence>
<gene>
    <name evidence="7" type="ORF">CCAL12919_06550</name>
</gene>
<protein>
    <submittedName>
        <fullName evidence="7">AI-2E family transporter</fullName>
    </submittedName>
</protein>
<evidence type="ECO:0000256" key="6">
    <source>
        <dbReference type="SAM" id="Phobius"/>
    </source>
</evidence>
<dbReference type="AlphaFoldDB" id="A0ABD4JJ54"/>
<feature type="transmembrane region" description="Helical" evidence="6">
    <location>
        <begin position="219"/>
        <end position="237"/>
    </location>
</feature>
<evidence type="ECO:0000256" key="5">
    <source>
        <dbReference type="ARBA" id="ARBA00023136"/>
    </source>
</evidence>
<evidence type="ECO:0000256" key="3">
    <source>
        <dbReference type="ARBA" id="ARBA00022692"/>
    </source>
</evidence>
<reference evidence="7 8" key="1">
    <citation type="submission" date="2020-10" db="EMBL/GenBank/DDBJ databases">
        <title>Campylobacter californiensis sp. nov. isolated from cattle and feral swine in California.</title>
        <authorList>
            <person name="Miller W.G."/>
        </authorList>
    </citation>
    <scope>NUCLEOTIDE SEQUENCE [LARGE SCALE GENOMIC DNA]</scope>
    <source>
        <strain evidence="7 8">RM12919</strain>
    </source>
</reference>
<evidence type="ECO:0000256" key="4">
    <source>
        <dbReference type="ARBA" id="ARBA00022989"/>
    </source>
</evidence>
<feature type="transmembrane region" description="Helical" evidence="6">
    <location>
        <begin position="249"/>
        <end position="273"/>
    </location>
</feature>
<keyword evidence="5 6" id="KW-0472">Membrane</keyword>
<dbReference type="PANTHER" id="PTHR21716:SF64">
    <property type="entry name" value="AI-2 TRANSPORT PROTEIN TQSA"/>
    <property type="match status" value="1"/>
</dbReference>
<comment type="similarity">
    <text evidence="2">Belongs to the autoinducer-2 exporter (AI-2E) (TC 2.A.86) family.</text>
</comment>
<dbReference type="RefSeq" id="WP_336613526.1">
    <property type="nucleotide sequence ID" value="NZ_JADBHS010000012.1"/>
</dbReference>
<dbReference type="PANTHER" id="PTHR21716">
    <property type="entry name" value="TRANSMEMBRANE PROTEIN"/>
    <property type="match status" value="1"/>
</dbReference>
<name>A0ABD4JJ54_9BACT</name>
<feature type="transmembrane region" description="Helical" evidence="6">
    <location>
        <begin position="155"/>
        <end position="173"/>
    </location>
</feature>
<dbReference type="EMBL" id="JADBHS010000012">
    <property type="protein sequence ID" value="MBE2986780.1"/>
    <property type="molecule type" value="Genomic_DNA"/>
</dbReference>
<evidence type="ECO:0000313" key="8">
    <source>
        <dbReference type="Proteomes" id="UP001318760"/>
    </source>
</evidence>
<sequence>FIAIVISPAIKKLQELKLPRILAFILVMGVIFFALGSITNTVVKTLNGLLGYMPELQAKFKILTDEYIKLAVKYGFEINSVLPSGFDPNSIFTSVGGFLKSGTQIASKAFFIFLLVTFMLFETQIFYQKVEYFASKNPQTNLIVDTFISNLKRYLAIKSIASGATGIIIWLGLEFLGVPYASLWGIVACVLNFIPTIGSIIAAFPAILVSLLLNDISTCLWVATLYICVNVAIGNFIEPKFLGKGLGISTLVVLLSLLFWGFLFGVGGMFLAVPLTMSLKIALDANPSTKFIAVLLSDKVE</sequence>
<feature type="transmembrane region" description="Helical" evidence="6">
    <location>
        <begin position="185"/>
        <end position="212"/>
    </location>
</feature>
<feature type="transmembrane region" description="Helical" evidence="6">
    <location>
        <begin position="21"/>
        <end position="43"/>
    </location>
</feature>
<organism evidence="7 8">
    <name type="scientific">Campylobacter californiensis</name>
    <dbReference type="NCBI Taxonomy" id="1032243"/>
    <lineage>
        <taxon>Bacteria</taxon>
        <taxon>Pseudomonadati</taxon>
        <taxon>Campylobacterota</taxon>
        <taxon>Epsilonproteobacteria</taxon>
        <taxon>Campylobacterales</taxon>
        <taxon>Campylobacteraceae</taxon>
        <taxon>Campylobacter</taxon>
    </lineage>
</organism>
<dbReference type="GO" id="GO:0016020">
    <property type="term" value="C:membrane"/>
    <property type="evidence" value="ECO:0007669"/>
    <property type="project" value="UniProtKB-SubCell"/>
</dbReference>
<feature type="non-terminal residue" evidence="7">
    <location>
        <position position="1"/>
    </location>
</feature>
<dbReference type="InterPro" id="IPR002549">
    <property type="entry name" value="AI-2E-like"/>
</dbReference>
<comment type="subcellular location">
    <subcellularLocation>
        <location evidence="1">Membrane</location>
        <topology evidence="1">Multi-pass membrane protein</topology>
    </subcellularLocation>
</comment>
<feature type="transmembrane region" description="Helical" evidence="6">
    <location>
        <begin position="109"/>
        <end position="127"/>
    </location>
</feature>
<proteinExistence type="inferred from homology"/>
<keyword evidence="3 6" id="KW-0812">Transmembrane</keyword>
<accession>A0ABD4JJ54</accession>
<evidence type="ECO:0000313" key="7">
    <source>
        <dbReference type="EMBL" id="MBE2986780.1"/>
    </source>
</evidence>
<dbReference type="Pfam" id="PF01594">
    <property type="entry name" value="AI-2E_transport"/>
    <property type="match status" value="1"/>
</dbReference>
<evidence type="ECO:0000256" key="2">
    <source>
        <dbReference type="ARBA" id="ARBA00009773"/>
    </source>
</evidence>
<keyword evidence="4 6" id="KW-1133">Transmembrane helix</keyword>
<comment type="caution">
    <text evidence="7">The sequence shown here is derived from an EMBL/GenBank/DDBJ whole genome shotgun (WGS) entry which is preliminary data.</text>
</comment>
<dbReference type="Proteomes" id="UP001318760">
    <property type="component" value="Unassembled WGS sequence"/>
</dbReference>